<dbReference type="InterPro" id="IPR006108">
    <property type="entry name" value="3HC_DH_C"/>
</dbReference>
<name>A0A370TJF1_9HELO</name>
<dbReference type="Pfam" id="PF00725">
    <property type="entry name" value="3HCDH"/>
    <property type="match status" value="1"/>
</dbReference>
<dbReference type="Proteomes" id="UP000254866">
    <property type="component" value="Unassembled WGS sequence"/>
</dbReference>
<keyword evidence="2" id="KW-0560">Oxidoreductase</keyword>
<evidence type="ECO:0000256" key="1">
    <source>
        <dbReference type="ARBA" id="ARBA00009463"/>
    </source>
</evidence>
<reference evidence="6 7" key="1">
    <citation type="journal article" date="2018" name="IMA Fungus">
        <title>IMA Genome-F 9: Draft genome sequence of Annulohypoxylon stygium, Aspergillus mulundensis, Berkeleyomyces basicola (syn. Thielaviopsis basicola), Ceratocystis smalleyi, two Cercospora beticola strains, Coleophoma cylindrospora, Fusarium fracticaudum, Phialophora cf. hyalina, and Morchella septimelata.</title>
        <authorList>
            <person name="Wingfield B.D."/>
            <person name="Bills G.F."/>
            <person name="Dong Y."/>
            <person name="Huang W."/>
            <person name="Nel W.J."/>
            <person name="Swalarsk-Parry B.S."/>
            <person name="Vaghefi N."/>
            <person name="Wilken P.M."/>
            <person name="An Z."/>
            <person name="de Beer Z.W."/>
            <person name="De Vos L."/>
            <person name="Chen L."/>
            <person name="Duong T.A."/>
            <person name="Gao Y."/>
            <person name="Hammerbacher A."/>
            <person name="Kikkert J.R."/>
            <person name="Li Y."/>
            <person name="Li H."/>
            <person name="Li K."/>
            <person name="Li Q."/>
            <person name="Liu X."/>
            <person name="Ma X."/>
            <person name="Naidoo K."/>
            <person name="Pethybridge S.J."/>
            <person name="Sun J."/>
            <person name="Steenkamp E.T."/>
            <person name="van der Nest M.A."/>
            <person name="van Wyk S."/>
            <person name="Wingfield M.J."/>
            <person name="Xiong C."/>
            <person name="Yue Q."/>
            <person name="Zhang X."/>
        </authorList>
    </citation>
    <scope>NUCLEOTIDE SEQUENCE [LARGE SCALE GENOMIC DNA]</scope>
    <source>
        <strain evidence="6 7">BP 5553</strain>
    </source>
</reference>
<sequence length="287" mass="31950">MAPFVKVVTLVGAGTQGTRLAFMWSKLGRPVHLVDQNEKRLQDAVNEIQKLRRDWPVASTLTPFGNIVTFPSLGLIKSIANSWLIVECVPESLALKKRLIGELDAIAQSGTIIASNSSSYTISEILQDLNLRHPERCVSLHSYWPPETSAIEVMGSGSTRSDIIPLLMEECRSHGFQPFHVRSSSTGYIYNRIWAAIKRESLLVLAEGVANPQELDAIFKDVLKSPKGPCEQMDIVGLDVVYDIEKHYCEIRPGLPKEATELLEKMIVRNKLGVKSGSGFYDYSNHK</sequence>
<gene>
    <name evidence="6" type="ORF">BP5553_07418</name>
</gene>
<evidence type="ECO:0000313" key="7">
    <source>
        <dbReference type="Proteomes" id="UP000254866"/>
    </source>
</evidence>
<dbReference type="Gene3D" id="1.10.1040.10">
    <property type="entry name" value="N-(1-d-carboxylethyl)-l-norvaline Dehydrogenase, domain 2"/>
    <property type="match status" value="1"/>
</dbReference>
<dbReference type="InterPro" id="IPR022694">
    <property type="entry name" value="3-OHacyl-CoA_DH"/>
</dbReference>
<dbReference type="GO" id="GO:0016616">
    <property type="term" value="F:oxidoreductase activity, acting on the CH-OH group of donors, NAD or NADP as acceptor"/>
    <property type="evidence" value="ECO:0007669"/>
    <property type="project" value="InterPro"/>
</dbReference>
<dbReference type="GO" id="GO:0006631">
    <property type="term" value="P:fatty acid metabolic process"/>
    <property type="evidence" value="ECO:0007669"/>
    <property type="project" value="InterPro"/>
</dbReference>
<dbReference type="PANTHER" id="PTHR48075">
    <property type="entry name" value="3-HYDROXYACYL-COA DEHYDROGENASE FAMILY PROTEIN"/>
    <property type="match status" value="1"/>
</dbReference>
<dbReference type="PIRSF" id="PIRSF000105">
    <property type="entry name" value="HCDH"/>
    <property type="match status" value="1"/>
</dbReference>
<comment type="caution">
    <text evidence="6">The sequence shown here is derived from an EMBL/GenBank/DDBJ whole genome shotgun (WGS) entry which is preliminary data.</text>
</comment>
<feature type="domain" description="3-hydroxyacyl-CoA dehydrogenase C-terminal" evidence="4">
    <location>
        <begin position="187"/>
        <end position="283"/>
    </location>
</feature>
<evidence type="ECO:0000256" key="2">
    <source>
        <dbReference type="ARBA" id="ARBA00023002"/>
    </source>
</evidence>
<evidence type="ECO:0008006" key="8">
    <source>
        <dbReference type="Google" id="ProtNLM"/>
    </source>
</evidence>
<dbReference type="Gene3D" id="3.40.50.720">
    <property type="entry name" value="NAD(P)-binding Rossmann-like Domain"/>
    <property type="match status" value="1"/>
</dbReference>
<dbReference type="RefSeq" id="XP_031868310.1">
    <property type="nucleotide sequence ID" value="XM_032016041.1"/>
</dbReference>
<dbReference type="Pfam" id="PF02737">
    <property type="entry name" value="3HCDH_N"/>
    <property type="match status" value="1"/>
</dbReference>
<dbReference type="GO" id="GO:0070403">
    <property type="term" value="F:NAD+ binding"/>
    <property type="evidence" value="ECO:0007669"/>
    <property type="project" value="InterPro"/>
</dbReference>
<dbReference type="SUPFAM" id="SSF51735">
    <property type="entry name" value="NAD(P)-binding Rossmann-fold domains"/>
    <property type="match status" value="1"/>
</dbReference>
<comment type="similarity">
    <text evidence="1">Belongs to the 3-hydroxyacyl-CoA dehydrogenase family.</text>
</comment>
<dbReference type="InterPro" id="IPR006176">
    <property type="entry name" value="3-OHacyl-CoA_DH_NAD-bd"/>
</dbReference>
<dbReference type="EMBL" id="NPIC01000006">
    <property type="protein sequence ID" value="RDL35487.1"/>
    <property type="molecule type" value="Genomic_DNA"/>
</dbReference>
<dbReference type="STRING" id="2656787.A0A370TJF1"/>
<evidence type="ECO:0000259" key="4">
    <source>
        <dbReference type="Pfam" id="PF00725"/>
    </source>
</evidence>
<accession>A0A370TJF1</accession>
<protein>
    <recommendedName>
        <fullName evidence="8">3-hydroxyacyl-CoA dehydrogenase</fullName>
    </recommendedName>
</protein>
<dbReference type="InterPro" id="IPR008927">
    <property type="entry name" value="6-PGluconate_DH-like_C_sf"/>
</dbReference>
<feature type="domain" description="3-hydroxyacyl-CoA dehydrogenase NAD binding" evidence="5">
    <location>
        <begin position="8"/>
        <end position="182"/>
    </location>
</feature>
<dbReference type="AlphaFoldDB" id="A0A370TJF1"/>
<dbReference type="SUPFAM" id="SSF48179">
    <property type="entry name" value="6-phosphogluconate dehydrogenase C-terminal domain-like"/>
    <property type="match status" value="1"/>
</dbReference>
<dbReference type="InterPro" id="IPR013328">
    <property type="entry name" value="6PGD_dom2"/>
</dbReference>
<organism evidence="6 7">
    <name type="scientific">Venustampulla echinocandica</name>
    <dbReference type="NCBI Taxonomy" id="2656787"/>
    <lineage>
        <taxon>Eukaryota</taxon>
        <taxon>Fungi</taxon>
        <taxon>Dikarya</taxon>
        <taxon>Ascomycota</taxon>
        <taxon>Pezizomycotina</taxon>
        <taxon>Leotiomycetes</taxon>
        <taxon>Helotiales</taxon>
        <taxon>Pleuroascaceae</taxon>
        <taxon>Venustampulla</taxon>
    </lineage>
</organism>
<dbReference type="InterPro" id="IPR036291">
    <property type="entry name" value="NAD(P)-bd_dom_sf"/>
</dbReference>
<dbReference type="PANTHER" id="PTHR48075:SF3">
    <property type="entry name" value="3-HYDROXYACYL-COA DEHYDROGENASE"/>
    <property type="match status" value="1"/>
</dbReference>
<dbReference type="OrthoDB" id="5958943at2759"/>
<evidence type="ECO:0000259" key="5">
    <source>
        <dbReference type="Pfam" id="PF02737"/>
    </source>
</evidence>
<evidence type="ECO:0000313" key="6">
    <source>
        <dbReference type="EMBL" id="RDL35487.1"/>
    </source>
</evidence>
<proteinExistence type="inferred from homology"/>
<dbReference type="GeneID" id="43600267"/>
<evidence type="ECO:0000256" key="3">
    <source>
        <dbReference type="PIRSR" id="PIRSR000105-1"/>
    </source>
</evidence>
<keyword evidence="7" id="KW-1185">Reference proteome</keyword>
<feature type="site" description="Important for catalytic activity" evidence="3">
    <location>
        <position position="141"/>
    </location>
</feature>